<accession>A0A8K0WSI9</accession>
<keyword evidence="2" id="KW-0732">Signal</keyword>
<proteinExistence type="predicted"/>
<feature type="compositionally biased region" description="Low complexity" evidence="1">
    <location>
        <begin position="375"/>
        <end position="388"/>
    </location>
</feature>
<evidence type="ECO:0000313" key="4">
    <source>
        <dbReference type="Proteomes" id="UP000813444"/>
    </source>
</evidence>
<evidence type="ECO:0000313" key="3">
    <source>
        <dbReference type="EMBL" id="KAH7321335.1"/>
    </source>
</evidence>
<sequence length="568" mass="63501">MLLPFVKPKLLLLLVYTTEIQYRQITKFLDSHSIKHLISDGSRVDEPLPKVIVTSSTSINSSQWAMTLDASTTYVVVYGCHSALSNDSPLRQMATRLCAIACHRFWVSGLLSHNDRCMMLSRLGLCLDSTSIVNRPLDRPDLRMSWKMCSDPGAYPSMAAPLADSLLKPTLAEPFTTTRAIVYCQTNQICKQVAEANAWICHGISDDAKTCESQLAQWLEPSPGCAKIIATSAPLNHDAPLPAVSAVMVIGQPASLTCLVEHFATASRGDTSPVDAVMISGWLQSPMNVFTDRQCRRRSLDAYFGIPSPFKGCSNSEQPCDVCTHQFSKASFDNVSLSQTWLPPSSSTESVSTAPSLASPMAGSIPSSHSLFTPSTPASYSTPSSSPALPRWTKATPRRDPLQTKIEDFLNKRVADPDCPLCRFVYRKGDQRHRLNECREPHAQEINQNYDEIVKWRRYYVKLVDYTACFACWCPQDMCPGMGDKSNCTLKFHFQEMTAILFTIYRDVLEDVAQEMTGRHISFIQQGDTPFGTNEADSWLREMTRWKGMQTMNMFWLVATTLERLDMM</sequence>
<comment type="caution">
    <text evidence="3">The sequence shown here is derived from an EMBL/GenBank/DDBJ whole genome shotgun (WGS) entry which is preliminary data.</text>
</comment>
<name>A0A8K0WSI9_9HYPO</name>
<gene>
    <name evidence="3" type="ORF">B0I35DRAFT_212198</name>
</gene>
<evidence type="ECO:0000256" key="2">
    <source>
        <dbReference type="SAM" id="SignalP"/>
    </source>
</evidence>
<dbReference type="AlphaFoldDB" id="A0A8K0WSI9"/>
<feature type="chain" id="PRO_5035449101" evidence="2">
    <location>
        <begin position="18"/>
        <end position="568"/>
    </location>
</feature>
<reference evidence="3" key="1">
    <citation type="journal article" date="2021" name="Nat. Commun.">
        <title>Genetic determinants of endophytism in the Arabidopsis root mycobiome.</title>
        <authorList>
            <person name="Mesny F."/>
            <person name="Miyauchi S."/>
            <person name="Thiergart T."/>
            <person name="Pickel B."/>
            <person name="Atanasova L."/>
            <person name="Karlsson M."/>
            <person name="Huettel B."/>
            <person name="Barry K.W."/>
            <person name="Haridas S."/>
            <person name="Chen C."/>
            <person name="Bauer D."/>
            <person name="Andreopoulos W."/>
            <person name="Pangilinan J."/>
            <person name="LaButti K."/>
            <person name="Riley R."/>
            <person name="Lipzen A."/>
            <person name="Clum A."/>
            <person name="Drula E."/>
            <person name="Henrissat B."/>
            <person name="Kohler A."/>
            <person name="Grigoriev I.V."/>
            <person name="Martin F.M."/>
            <person name="Hacquard S."/>
        </authorList>
    </citation>
    <scope>NUCLEOTIDE SEQUENCE</scope>
    <source>
        <strain evidence="3">MPI-CAGE-CH-0235</strain>
    </source>
</reference>
<evidence type="ECO:0000256" key="1">
    <source>
        <dbReference type="SAM" id="MobiDB-lite"/>
    </source>
</evidence>
<organism evidence="3 4">
    <name type="scientific">Stachybotrys elegans</name>
    <dbReference type="NCBI Taxonomy" id="80388"/>
    <lineage>
        <taxon>Eukaryota</taxon>
        <taxon>Fungi</taxon>
        <taxon>Dikarya</taxon>
        <taxon>Ascomycota</taxon>
        <taxon>Pezizomycotina</taxon>
        <taxon>Sordariomycetes</taxon>
        <taxon>Hypocreomycetidae</taxon>
        <taxon>Hypocreales</taxon>
        <taxon>Stachybotryaceae</taxon>
        <taxon>Stachybotrys</taxon>
    </lineage>
</organism>
<feature type="region of interest" description="Disordered" evidence="1">
    <location>
        <begin position="375"/>
        <end position="397"/>
    </location>
</feature>
<keyword evidence="4" id="KW-1185">Reference proteome</keyword>
<dbReference type="EMBL" id="JAGPNK010000005">
    <property type="protein sequence ID" value="KAH7321335.1"/>
    <property type="molecule type" value="Genomic_DNA"/>
</dbReference>
<dbReference type="Proteomes" id="UP000813444">
    <property type="component" value="Unassembled WGS sequence"/>
</dbReference>
<protein>
    <submittedName>
        <fullName evidence="3">Uncharacterized protein</fullName>
    </submittedName>
</protein>
<feature type="signal peptide" evidence="2">
    <location>
        <begin position="1"/>
        <end position="17"/>
    </location>
</feature>